<accession>A0ABV4B3R2</accession>
<dbReference type="RefSeq" id="WP_369460316.1">
    <property type="nucleotide sequence ID" value="NZ_JBGBDC010000005.1"/>
</dbReference>
<gene>
    <name evidence="1" type="ORF">AB7A72_13835</name>
</gene>
<comment type="caution">
    <text evidence="1">The sequence shown here is derived from an EMBL/GenBank/DDBJ whole genome shotgun (WGS) entry which is preliminary data.</text>
</comment>
<keyword evidence="2" id="KW-1185">Reference proteome</keyword>
<evidence type="ECO:0000313" key="2">
    <source>
        <dbReference type="Proteomes" id="UP001562178"/>
    </source>
</evidence>
<organism evidence="1 2">
    <name type="scientific">Comamonas sediminis</name>
    <dbReference type="NCBI Taxonomy" id="1783360"/>
    <lineage>
        <taxon>Bacteria</taxon>
        <taxon>Pseudomonadati</taxon>
        <taxon>Pseudomonadota</taxon>
        <taxon>Betaproteobacteria</taxon>
        <taxon>Burkholderiales</taxon>
        <taxon>Comamonadaceae</taxon>
        <taxon>Comamonas</taxon>
    </lineage>
</organism>
<dbReference type="EMBL" id="JBGBDC010000005">
    <property type="protein sequence ID" value="MEY2252094.1"/>
    <property type="molecule type" value="Genomic_DNA"/>
</dbReference>
<name>A0ABV4B3R2_9BURK</name>
<evidence type="ECO:0000313" key="1">
    <source>
        <dbReference type="EMBL" id="MEY2252094.1"/>
    </source>
</evidence>
<protein>
    <submittedName>
        <fullName evidence="1">Uncharacterized protein</fullName>
    </submittedName>
</protein>
<sequence>MKSTFLEGLQARLERHFERLASERRDVGLPLFALEHGLDKEQVSELAASLRRQIAFGNRLNPIWLVCVVYATEMGYNFDGEEYWQSFERRTPQWKQEIGRRNLLRSFFERFEAKFGGVSPSGPWARQFSIIAWPITHAVLPKDLQLQMARTLFDSRNEIAEAADRPASVLGALVARCAEWPSSRFRNFLEQEELTGHITRALLFPDDHDLGAVLTAKTQARIIADLEASWEAKSWLREARKVAGEVHIRLMFRRAADVLKGRRPDGPDPRESAEVACVTPKVLMRNQAGKWQAFVEIPTFAGWARSNQGIDGFIRRSRCKVAGGEDIWRSKRWLLFGAQQCRVLEWPNAGASWLRFEEWEEGTVHAIDDACRVQPKPWLFKVDDDGCAFQAKWKNVRLGSKYLVIHSSMYEKCEHLSPVPMDVEGGFGYLLSVPAQATDSLSKCLSLLGLSTAKMLKVWPAGLPPLNFGRDDLLEWSEQHPLMLGIEHDETCESFTLQLDGKSSVFPTGGRTVSFVGLGKLSVGVHLVTIAASYRAPNGKSDLRTQASQRGFSIVVRSPVSGTSSRVHAPVLVVATDPHEPNLDSIMSGAAACTVHGPRGMAVDFHLKLLSGSGDAIHNEFLGTLALPVNQSDWGQLVKRRDHADVVNEAYFKASAGLLVVDAHALGKASVALKHAMSPVRWHVSRVSKRVRLSVVDDTDHSHPVHAYRASFQRPSCRSDSWDGVHELDVEGDGGLYVVWVNGHRSSVVVNAPPAKLSWDDWTHSAPKLSAHLTCAQEVGELLCWIRDWTDARLVGPLAEHRRNSVLREMHRQLVASMCDVAWSRLELNFLDSSGSIEAQESLEASVWRGHNPSFAIGIGRNARSIISDSLDETCEKFLQHVGPYSICSDQRLCKLALRMAVAPHRFADWAGSGACAQIDELVNKKTLLKAARLLALLNGPRRLLAARNW</sequence>
<reference evidence="1 2" key="1">
    <citation type="journal article" date="2016" name="Int. J. Syst. Evol. Microbiol.">
        <title>Description of Comamonas sediminis sp. nov., isolated from lagoon sediments.</title>
        <authorList>
            <person name="Subhash Y."/>
            <person name="Bang J.J."/>
            <person name="You T.H."/>
            <person name="Lee S.S."/>
        </authorList>
    </citation>
    <scope>NUCLEOTIDE SEQUENCE [LARGE SCALE GENOMIC DNA]</scope>
    <source>
        <strain evidence="1 2">JCM 31169</strain>
    </source>
</reference>
<dbReference type="Proteomes" id="UP001562178">
    <property type="component" value="Unassembled WGS sequence"/>
</dbReference>
<proteinExistence type="predicted"/>